<dbReference type="GO" id="GO:0008168">
    <property type="term" value="F:methyltransferase activity"/>
    <property type="evidence" value="ECO:0007669"/>
    <property type="project" value="UniProtKB-KW"/>
</dbReference>
<proteinExistence type="inferred from homology"/>
<keyword evidence="3 4" id="KW-0808">Transferase</keyword>
<dbReference type="GO" id="GO:0015948">
    <property type="term" value="P:methanogenesis"/>
    <property type="evidence" value="ECO:0007669"/>
    <property type="project" value="InterPro"/>
</dbReference>
<comment type="similarity">
    <text evidence="1">Belongs to the trimethylamine methyltransferase family.</text>
</comment>
<evidence type="ECO:0000256" key="3">
    <source>
        <dbReference type="ARBA" id="ARBA00022679"/>
    </source>
</evidence>
<dbReference type="EMBL" id="CP017634">
    <property type="protein sequence ID" value="ATW28666.1"/>
    <property type="molecule type" value="Genomic_DNA"/>
</dbReference>
<evidence type="ECO:0000313" key="4">
    <source>
        <dbReference type="EMBL" id="ATW28666.1"/>
    </source>
</evidence>
<dbReference type="InterPro" id="IPR038601">
    <property type="entry name" value="MttB-like_sf"/>
</dbReference>
<evidence type="ECO:0000256" key="2">
    <source>
        <dbReference type="ARBA" id="ARBA00022603"/>
    </source>
</evidence>
<sequence length="131" mass="14809">MLELGITFDFAQFVMDNEMYKMIRKAVGGISVTDANMAVDIIKEIGPGGEFISHAHTFENFKREQSQSKLIDRTMRETWLLNGGKDFTERAYEEANHILSTHQVAPLAPGVEATIRSIVEEAEEEYGIKKK</sequence>
<name>A0A3G1L1J8_FORW1</name>
<dbReference type="Gene3D" id="3.20.20.480">
    <property type="entry name" value="Trimethylamine methyltransferase-like"/>
    <property type="match status" value="1"/>
</dbReference>
<reference evidence="4 5" key="1">
    <citation type="submission" date="2016-10" db="EMBL/GenBank/DDBJ databases">
        <title>Complete Genome Sequence of Peptococcaceae strain DCMF.</title>
        <authorList>
            <person name="Edwards R.J."/>
            <person name="Holland S.I."/>
            <person name="Deshpande N.P."/>
            <person name="Wong Y.K."/>
            <person name="Ertan H."/>
            <person name="Manefield M."/>
            <person name="Russell T.L."/>
            <person name="Lee M.J."/>
        </authorList>
    </citation>
    <scope>NUCLEOTIDE SEQUENCE [LARGE SCALE GENOMIC DNA]</scope>
    <source>
        <strain evidence="4 5">DCMF</strain>
    </source>
</reference>
<dbReference type="Proteomes" id="UP000323521">
    <property type="component" value="Chromosome"/>
</dbReference>
<dbReference type="Pfam" id="PF06253">
    <property type="entry name" value="MTTB"/>
    <property type="match status" value="1"/>
</dbReference>
<dbReference type="InterPro" id="IPR010426">
    <property type="entry name" value="MTTB_MeTrfase"/>
</dbReference>
<dbReference type="AlphaFoldDB" id="A0A3G1L1J8"/>
<accession>A0A3G1L1J8</accession>
<dbReference type="KEGG" id="fwa:DCMF_16360"/>
<dbReference type="GO" id="GO:0032259">
    <property type="term" value="P:methylation"/>
    <property type="evidence" value="ECO:0007669"/>
    <property type="project" value="UniProtKB-KW"/>
</dbReference>
<protein>
    <submittedName>
        <fullName evidence="4">Trimethylamine methyltransferase</fullName>
    </submittedName>
</protein>
<gene>
    <name evidence="4" type="ORF">DCMF_16360</name>
</gene>
<evidence type="ECO:0000313" key="5">
    <source>
        <dbReference type="Proteomes" id="UP000323521"/>
    </source>
</evidence>
<evidence type="ECO:0000256" key="1">
    <source>
        <dbReference type="ARBA" id="ARBA00007137"/>
    </source>
</evidence>
<keyword evidence="2 4" id="KW-0489">Methyltransferase</keyword>
<organism evidence="4 5">
    <name type="scientific">Formimonas warabiya</name>
    <dbReference type="NCBI Taxonomy" id="1761012"/>
    <lineage>
        <taxon>Bacteria</taxon>
        <taxon>Bacillati</taxon>
        <taxon>Bacillota</taxon>
        <taxon>Clostridia</taxon>
        <taxon>Eubacteriales</taxon>
        <taxon>Peptococcaceae</taxon>
        <taxon>Candidatus Formimonas</taxon>
    </lineage>
</organism>
<keyword evidence="5" id="KW-1185">Reference proteome</keyword>